<feature type="signal peptide" evidence="1">
    <location>
        <begin position="1"/>
        <end position="19"/>
    </location>
</feature>
<feature type="chain" id="PRO_5008100450" description="PKD domain-containing protein" evidence="1">
    <location>
        <begin position="20"/>
        <end position="423"/>
    </location>
</feature>
<dbReference type="PROSITE" id="PS50093">
    <property type="entry name" value="PKD"/>
    <property type="match status" value="1"/>
</dbReference>
<reference evidence="3 4" key="2">
    <citation type="submission" date="2016-06" db="EMBL/GenBank/DDBJ databases">
        <title>Pedobacter psychrophilus sp. nov., isolated from Antarctic fragmentary rock.</title>
        <authorList>
            <person name="Svec P."/>
        </authorList>
    </citation>
    <scope>NUCLEOTIDE SEQUENCE [LARGE SCALE GENOMIC DNA]</scope>
    <source>
        <strain evidence="3 4">CCM 8644</strain>
    </source>
</reference>
<evidence type="ECO:0000256" key="1">
    <source>
        <dbReference type="SAM" id="SignalP"/>
    </source>
</evidence>
<gene>
    <name evidence="3" type="ORF">A5893_11230</name>
</gene>
<feature type="domain" description="PKD" evidence="2">
    <location>
        <begin position="58"/>
        <end position="113"/>
    </location>
</feature>
<dbReference type="EMBL" id="LWHJ01000028">
    <property type="protein sequence ID" value="OAQ39231.1"/>
    <property type="molecule type" value="Genomic_DNA"/>
</dbReference>
<sequence>MKRNIIILTTLSLFTAAWFGCKKTDPAISGSASTAGFTAAVTSIPDTLPFLQKVTFTNSSADAFIYKWNFGDGTDQVADKNPVHIYAKGGTYSVNLTSVGSAGSNQISKSISVSNSCDNTTFSKLTSCGTQKWTWSSAGDAIKVLSPDATQVYFAGPAAACQVDDKFVFSADGTFNYDANGETFSVQAGYSCQPAIANAKTFKLFAKTGQIPTIILPNLAGTAKPFIGTTDVVVGNKYQIMAITDETMTLRGTLSDGSLIEFKFKLPSDLDNVKLLLTGGATRSWKLDLSKVPGPITVGPNDGDPTSYFPGGTIPACQADDIYTFGQDNSIIYNAGAETLVAGGVGCSAPRNYTTNYTFTNVPSGAGIGQINLPINNQYFIAVTDRPSENVYRILEISDTKMVLRAGNGTSGVVFDLYFVKAN</sequence>
<evidence type="ECO:0000259" key="2">
    <source>
        <dbReference type="PROSITE" id="PS50093"/>
    </source>
</evidence>
<dbReference type="RefSeq" id="WP_068822757.1">
    <property type="nucleotide sequence ID" value="NZ_LWHJ01000028.1"/>
</dbReference>
<keyword evidence="4" id="KW-1185">Reference proteome</keyword>
<dbReference type="InterPro" id="IPR035986">
    <property type="entry name" value="PKD_dom_sf"/>
</dbReference>
<dbReference type="InterPro" id="IPR013783">
    <property type="entry name" value="Ig-like_fold"/>
</dbReference>
<dbReference type="InterPro" id="IPR022409">
    <property type="entry name" value="PKD/Chitinase_dom"/>
</dbReference>
<dbReference type="Pfam" id="PF18911">
    <property type="entry name" value="PKD_4"/>
    <property type="match status" value="1"/>
</dbReference>
<organism evidence="3 4">
    <name type="scientific">Pedobacter psychrophilus</name>
    <dbReference type="NCBI Taxonomy" id="1826909"/>
    <lineage>
        <taxon>Bacteria</taxon>
        <taxon>Pseudomonadati</taxon>
        <taxon>Bacteroidota</taxon>
        <taxon>Sphingobacteriia</taxon>
        <taxon>Sphingobacteriales</taxon>
        <taxon>Sphingobacteriaceae</taxon>
        <taxon>Pedobacter</taxon>
    </lineage>
</organism>
<dbReference type="Proteomes" id="UP000078459">
    <property type="component" value="Unassembled WGS sequence"/>
</dbReference>
<dbReference type="SMART" id="SM00089">
    <property type="entry name" value="PKD"/>
    <property type="match status" value="1"/>
</dbReference>
<name>A0A179DDX6_9SPHI</name>
<dbReference type="SUPFAM" id="SSF49299">
    <property type="entry name" value="PKD domain"/>
    <property type="match status" value="1"/>
</dbReference>
<reference evidence="3 4" key="1">
    <citation type="submission" date="2016-04" db="EMBL/GenBank/DDBJ databases">
        <authorList>
            <person name="Evans L.H."/>
            <person name="Alamgir A."/>
            <person name="Owens N."/>
            <person name="Weber N.D."/>
            <person name="Virtaneva K."/>
            <person name="Barbian K."/>
            <person name="Babar A."/>
            <person name="Rosenke K."/>
        </authorList>
    </citation>
    <scope>NUCLEOTIDE SEQUENCE [LARGE SCALE GENOMIC DNA]</scope>
    <source>
        <strain evidence="3 4">CCM 8644</strain>
    </source>
</reference>
<proteinExistence type="predicted"/>
<dbReference type="AlphaFoldDB" id="A0A179DDX6"/>
<dbReference type="CDD" id="cd00146">
    <property type="entry name" value="PKD"/>
    <property type="match status" value="1"/>
</dbReference>
<dbReference type="STRING" id="1826909.A5893_11230"/>
<protein>
    <recommendedName>
        <fullName evidence="2">PKD domain-containing protein</fullName>
    </recommendedName>
</protein>
<keyword evidence="1" id="KW-0732">Signal</keyword>
<dbReference type="OrthoDB" id="1150003at2"/>
<dbReference type="PROSITE" id="PS51257">
    <property type="entry name" value="PROKAR_LIPOPROTEIN"/>
    <property type="match status" value="1"/>
</dbReference>
<dbReference type="InterPro" id="IPR000601">
    <property type="entry name" value="PKD_dom"/>
</dbReference>
<evidence type="ECO:0000313" key="4">
    <source>
        <dbReference type="Proteomes" id="UP000078459"/>
    </source>
</evidence>
<evidence type="ECO:0000313" key="3">
    <source>
        <dbReference type="EMBL" id="OAQ39231.1"/>
    </source>
</evidence>
<accession>A0A179DDX6</accession>
<comment type="caution">
    <text evidence="3">The sequence shown here is derived from an EMBL/GenBank/DDBJ whole genome shotgun (WGS) entry which is preliminary data.</text>
</comment>
<dbReference type="Gene3D" id="2.60.40.10">
    <property type="entry name" value="Immunoglobulins"/>
    <property type="match status" value="1"/>
</dbReference>